<feature type="non-terminal residue" evidence="1">
    <location>
        <position position="101"/>
    </location>
</feature>
<comment type="caution">
    <text evidence="1">The sequence shown here is derived from an EMBL/GenBank/DDBJ whole genome shotgun (WGS) entry which is preliminary data.</text>
</comment>
<accession>X1AKG5</accession>
<evidence type="ECO:0000313" key="1">
    <source>
        <dbReference type="EMBL" id="GAG83035.1"/>
    </source>
</evidence>
<proteinExistence type="predicted"/>
<protein>
    <submittedName>
        <fullName evidence="1">Uncharacterized protein</fullName>
    </submittedName>
</protein>
<gene>
    <name evidence="1" type="ORF">S01H4_24101</name>
</gene>
<dbReference type="EMBL" id="BART01011282">
    <property type="protein sequence ID" value="GAG83035.1"/>
    <property type="molecule type" value="Genomic_DNA"/>
</dbReference>
<reference evidence="1" key="1">
    <citation type="journal article" date="2014" name="Front. Microbiol.">
        <title>High frequency of phylogenetically diverse reductive dehalogenase-homologous genes in deep subseafloor sedimentary metagenomes.</title>
        <authorList>
            <person name="Kawai M."/>
            <person name="Futagami T."/>
            <person name="Toyoda A."/>
            <person name="Takaki Y."/>
            <person name="Nishi S."/>
            <person name="Hori S."/>
            <person name="Arai W."/>
            <person name="Tsubouchi T."/>
            <person name="Morono Y."/>
            <person name="Uchiyama I."/>
            <person name="Ito T."/>
            <person name="Fujiyama A."/>
            <person name="Inagaki F."/>
            <person name="Takami H."/>
        </authorList>
    </citation>
    <scope>NUCLEOTIDE SEQUENCE</scope>
    <source>
        <strain evidence="1">Expedition CK06-06</strain>
    </source>
</reference>
<sequence>MKKLLTLIIASAFIFAGLSDVLAFSKGSSPQRVIAKVRNLPPILQGAIIFDDVSVGVIGSTAWSDAYYIGDLTFDGGTARDHANLTCIVAFANTSTAVNAG</sequence>
<name>X1AKG5_9ZZZZ</name>
<organism evidence="1">
    <name type="scientific">marine sediment metagenome</name>
    <dbReference type="NCBI Taxonomy" id="412755"/>
    <lineage>
        <taxon>unclassified sequences</taxon>
        <taxon>metagenomes</taxon>
        <taxon>ecological metagenomes</taxon>
    </lineage>
</organism>
<dbReference type="AlphaFoldDB" id="X1AKG5"/>